<keyword evidence="2" id="KW-1185">Reference proteome</keyword>
<sequence>MSDRRMTKDEIVEEILRRLMEMTPEDRAFAFARMRVALAEFNAPTA</sequence>
<dbReference type="Proteomes" id="UP001596456">
    <property type="component" value="Unassembled WGS sequence"/>
</dbReference>
<comment type="caution">
    <text evidence="1">The sequence shown here is derived from an EMBL/GenBank/DDBJ whole genome shotgun (WGS) entry which is preliminary data.</text>
</comment>
<evidence type="ECO:0000313" key="1">
    <source>
        <dbReference type="EMBL" id="MFC7334529.1"/>
    </source>
</evidence>
<protein>
    <submittedName>
        <fullName evidence="1">Uncharacterized protein</fullName>
    </submittedName>
</protein>
<organism evidence="1 2">
    <name type="scientific">Rhodocista pekingensis</name>
    <dbReference type="NCBI Taxonomy" id="201185"/>
    <lineage>
        <taxon>Bacteria</taxon>
        <taxon>Pseudomonadati</taxon>
        <taxon>Pseudomonadota</taxon>
        <taxon>Alphaproteobacteria</taxon>
        <taxon>Rhodospirillales</taxon>
        <taxon>Azospirillaceae</taxon>
        <taxon>Rhodocista</taxon>
    </lineage>
</organism>
<dbReference type="RefSeq" id="WP_377360079.1">
    <property type="nucleotide sequence ID" value="NZ_JBHTCM010000016.1"/>
</dbReference>
<accession>A0ABW2KWT9</accession>
<proteinExistence type="predicted"/>
<evidence type="ECO:0000313" key="2">
    <source>
        <dbReference type="Proteomes" id="UP001596456"/>
    </source>
</evidence>
<name>A0ABW2KWT9_9PROT</name>
<reference evidence="2" key="1">
    <citation type="journal article" date="2019" name="Int. J. Syst. Evol. Microbiol.">
        <title>The Global Catalogue of Microorganisms (GCM) 10K type strain sequencing project: providing services to taxonomists for standard genome sequencing and annotation.</title>
        <authorList>
            <consortium name="The Broad Institute Genomics Platform"/>
            <consortium name="The Broad Institute Genome Sequencing Center for Infectious Disease"/>
            <person name="Wu L."/>
            <person name="Ma J."/>
        </authorList>
    </citation>
    <scope>NUCLEOTIDE SEQUENCE [LARGE SCALE GENOMIC DNA]</scope>
    <source>
        <strain evidence="2">CGMCC 1.16275</strain>
    </source>
</reference>
<dbReference type="EMBL" id="JBHTCM010000016">
    <property type="protein sequence ID" value="MFC7334529.1"/>
    <property type="molecule type" value="Genomic_DNA"/>
</dbReference>
<gene>
    <name evidence="1" type="ORF">ACFQPS_15280</name>
</gene>